<dbReference type="Gene3D" id="1.20.1250.20">
    <property type="entry name" value="MFS general substrate transporter like domains"/>
    <property type="match status" value="2"/>
</dbReference>
<name>A0ABP9E9D5_9PSEU</name>
<dbReference type="PROSITE" id="PS50850">
    <property type="entry name" value="MFS"/>
    <property type="match status" value="1"/>
</dbReference>
<feature type="transmembrane region" description="Helical" evidence="5">
    <location>
        <begin position="445"/>
        <end position="462"/>
    </location>
</feature>
<reference evidence="8" key="1">
    <citation type="journal article" date="2019" name="Int. J. Syst. Evol. Microbiol.">
        <title>The Global Catalogue of Microorganisms (GCM) 10K type strain sequencing project: providing services to taxonomists for standard genome sequencing and annotation.</title>
        <authorList>
            <consortium name="The Broad Institute Genomics Platform"/>
            <consortium name="The Broad Institute Genome Sequencing Center for Infectious Disease"/>
            <person name="Wu L."/>
            <person name="Ma J."/>
        </authorList>
    </citation>
    <scope>NUCLEOTIDE SEQUENCE [LARGE SCALE GENOMIC DNA]</scope>
    <source>
        <strain evidence="8">JCM 17983</strain>
    </source>
</reference>
<accession>A0ABP9E9D5</accession>
<feature type="transmembrane region" description="Helical" evidence="5">
    <location>
        <begin position="21"/>
        <end position="44"/>
    </location>
</feature>
<evidence type="ECO:0000313" key="7">
    <source>
        <dbReference type="EMBL" id="GAA4872885.1"/>
    </source>
</evidence>
<evidence type="ECO:0000313" key="8">
    <source>
        <dbReference type="Proteomes" id="UP001500457"/>
    </source>
</evidence>
<feature type="transmembrane region" description="Helical" evidence="5">
    <location>
        <begin position="308"/>
        <end position="328"/>
    </location>
</feature>
<feature type="transmembrane region" description="Helical" evidence="5">
    <location>
        <begin position="234"/>
        <end position="256"/>
    </location>
</feature>
<dbReference type="InterPro" id="IPR036259">
    <property type="entry name" value="MFS_trans_sf"/>
</dbReference>
<feature type="transmembrane region" description="Helical" evidence="5">
    <location>
        <begin position="210"/>
        <end position="228"/>
    </location>
</feature>
<feature type="domain" description="Major facilitator superfamily (MFS) profile" evidence="6">
    <location>
        <begin position="21"/>
        <end position="467"/>
    </location>
</feature>
<dbReference type="SUPFAM" id="SSF103473">
    <property type="entry name" value="MFS general substrate transporter"/>
    <property type="match status" value="1"/>
</dbReference>
<feature type="transmembrane region" description="Helical" evidence="5">
    <location>
        <begin position="56"/>
        <end position="75"/>
    </location>
</feature>
<feature type="transmembrane region" description="Helical" evidence="5">
    <location>
        <begin position="87"/>
        <end position="110"/>
    </location>
</feature>
<proteinExistence type="predicted"/>
<evidence type="ECO:0000256" key="5">
    <source>
        <dbReference type="SAM" id="Phobius"/>
    </source>
</evidence>
<keyword evidence="4 5" id="KW-0472">Membrane</keyword>
<protein>
    <submittedName>
        <fullName evidence="7">MFS transporter</fullName>
    </submittedName>
</protein>
<dbReference type="CDD" id="cd17321">
    <property type="entry name" value="MFS_MMR_MDR_like"/>
    <property type="match status" value="1"/>
</dbReference>
<gene>
    <name evidence="7" type="ORF">GCM10023203_23260</name>
</gene>
<dbReference type="EMBL" id="BAABHQ010000005">
    <property type="protein sequence ID" value="GAA4872885.1"/>
    <property type="molecule type" value="Genomic_DNA"/>
</dbReference>
<feature type="transmembrane region" description="Helical" evidence="5">
    <location>
        <begin position="268"/>
        <end position="296"/>
    </location>
</feature>
<feature type="transmembrane region" description="Helical" evidence="5">
    <location>
        <begin position="178"/>
        <end position="198"/>
    </location>
</feature>
<dbReference type="PANTHER" id="PTHR42718:SF49">
    <property type="entry name" value="EXPORT PROTEIN"/>
    <property type="match status" value="1"/>
</dbReference>
<keyword evidence="3 5" id="KW-1133">Transmembrane helix</keyword>
<sequence length="474" mass="46332">MAEPQLLACCDVTPVERPRAVLAVAGTATFLALVVFTTPLATLPSTATTLGAGPEAQAWILSSMSIGLGVALLSVGALGDDLGRRRVLVLGAGVLAASSVLGALAPNALVLVVARVLQGIGAAALVACSQGLLGHAFPAGTHEARTASSVWGASLGAGIAAGPFLASGLDRVVGWTGAYWAAALAAAVLAVVAARAVPESRADVPRPIDLPGVLVLAAGLAALLAGLVEGRSGFARPGVLALLAAGVVLLAVFVVVERRRAAPMLDLGLFASPAFVAATVGALATGMGIIASTSFLPTVVERGLGSTALVGALLLLAWSGTSVVTALLARRLPAAWSGRLLLAAGLAVVALGQLLLLGLAIGDSPLSLVPGLAVAGAASGVVNASLGREAVASVPPGRGAMGGGANNTARYVGSAIGTTVIAVVATRPSLGAGPAALVEGWNDALPLLVAFSLVGAVAVAACRPRRVRTPVTTG</sequence>
<feature type="transmembrane region" description="Helical" evidence="5">
    <location>
        <begin position="408"/>
        <end position="425"/>
    </location>
</feature>
<feature type="transmembrane region" description="Helical" evidence="5">
    <location>
        <begin position="149"/>
        <end position="166"/>
    </location>
</feature>
<keyword evidence="2 5" id="KW-0812">Transmembrane</keyword>
<comment type="caution">
    <text evidence="7">The sequence shown here is derived from an EMBL/GenBank/DDBJ whole genome shotgun (WGS) entry which is preliminary data.</text>
</comment>
<evidence type="ECO:0000259" key="6">
    <source>
        <dbReference type="PROSITE" id="PS50850"/>
    </source>
</evidence>
<evidence type="ECO:0000256" key="4">
    <source>
        <dbReference type="ARBA" id="ARBA00023136"/>
    </source>
</evidence>
<dbReference type="InterPro" id="IPR011701">
    <property type="entry name" value="MFS"/>
</dbReference>
<organism evidence="7 8">
    <name type="scientific">Actinomycetospora straminea</name>
    <dbReference type="NCBI Taxonomy" id="663607"/>
    <lineage>
        <taxon>Bacteria</taxon>
        <taxon>Bacillati</taxon>
        <taxon>Actinomycetota</taxon>
        <taxon>Actinomycetes</taxon>
        <taxon>Pseudonocardiales</taxon>
        <taxon>Pseudonocardiaceae</taxon>
        <taxon>Actinomycetospora</taxon>
    </lineage>
</organism>
<dbReference type="Proteomes" id="UP001500457">
    <property type="component" value="Unassembled WGS sequence"/>
</dbReference>
<dbReference type="Pfam" id="PF07690">
    <property type="entry name" value="MFS_1"/>
    <property type="match status" value="1"/>
</dbReference>
<evidence type="ECO:0000256" key="3">
    <source>
        <dbReference type="ARBA" id="ARBA00022989"/>
    </source>
</evidence>
<comment type="subcellular location">
    <subcellularLocation>
        <location evidence="1">Cell membrane</location>
        <topology evidence="1">Multi-pass membrane protein</topology>
    </subcellularLocation>
</comment>
<feature type="transmembrane region" description="Helical" evidence="5">
    <location>
        <begin position="368"/>
        <end position="387"/>
    </location>
</feature>
<feature type="transmembrane region" description="Helical" evidence="5">
    <location>
        <begin position="116"/>
        <end position="137"/>
    </location>
</feature>
<feature type="transmembrane region" description="Helical" evidence="5">
    <location>
        <begin position="340"/>
        <end position="362"/>
    </location>
</feature>
<keyword evidence="8" id="KW-1185">Reference proteome</keyword>
<dbReference type="PANTHER" id="PTHR42718">
    <property type="entry name" value="MAJOR FACILITATOR SUPERFAMILY MULTIDRUG TRANSPORTER MFSC"/>
    <property type="match status" value="1"/>
</dbReference>
<dbReference type="InterPro" id="IPR020846">
    <property type="entry name" value="MFS_dom"/>
</dbReference>
<evidence type="ECO:0000256" key="1">
    <source>
        <dbReference type="ARBA" id="ARBA00004651"/>
    </source>
</evidence>
<evidence type="ECO:0000256" key="2">
    <source>
        <dbReference type="ARBA" id="ARBA00022692"/>
    </source>
</evidence>